<dbReference type="PANTHER" id="PTHR47505">
    <property type="entry name" value="DNA UTILIZATION PROTEIN YHGH"/>
    <property type="match status" value="1"/>
</dbReference>
<dbReference type="InterPro" id="IPR029057">
    <property type="entry name" value="PRTase-like"/>
</dbReference>
<dbReference type="PANTHER" id="PTHR47505:SF1">
    <property type="entry name" value="DNA UTILIZATION PROTEIN YHGH"/>
    <property type="match status" value="1"/>
</dbReference>
<dbReference type="EMBL" id="JAHXRI010000006">
    <property type="protein sequence ID" value="MBZ1349816.1"/>
    <property type="molecule type" value="Genomic_DNA"/>
</dbReference>
<organism evidence="2 3">
    <name type="scientific">Zwartia hollandica</name>
    <dbReference type="NCBI Taxonomy" id="324606"/>
    <lineage>
        <taxon>Bacteria</taxon>
        <taxon>Pseudomonadati</taxon>
        <taxon>Pseudomonadota</taxon>
        <taxon>Betaproteobacteria</taxon>
        <taxon>Burkholderiales</taxon>
        <taxon>Alcaligenaceae</taxon>
        <taxon>Zwartia</taxon>
    </lineage>
</organism>
<dbReference type="RefSeq" id="WP_259660233.1">
    <property type="nucleotide sequence ID" value="NZ_JAHXRI010000006.1"/>
</dbReference>
<dbReference type="CDD" id="cd06223">
    <property type="entry name" value="PRTases_typeI"/>
    <property type="match status" value="1"/>
</dbReference>
<dbReference type="InterPro" id="IPR051910">
    <property type="entry name" value="ComF/GntX_DNA_util-trans"/>
</dbReference>
<gene>
    <name evidence="2" type="ORF">KZZ10_04085</name>
</gene>
<evidence type="ECO:0000313" key="3">
    <source>
        <dbReference type="Proteomes" id="UP000739565"/>
    </source>
</evidence>
<name>A0A953NAQ6_9BURK</name>
<comment type="caution">
    <text evidence="2">The sequence shown here is derived from an EMBL/GenBank/DDBJ whole genome shotgun (WGS) entry which is preliminary data.</text>
</comment>
<proteinExistence type="inferred from homology"/>
<sequence length="173" mass="18705">MSQLPSGIAVVAATHYTSPADQLMRAFKEGGQLNHAGLFARLLWSTMRSAQPPLPSLAALVPIPSDILAAQRRGFNPACEIAVELSRWMRLPVRRLWLTRTRSGNSQKSLGRVARRRSVCDLYVCDLTLPDVWVGLVDDVTTTGSTLEAAAYALRQAGVRGVVGLVGAKTPLI</sequence>
<accession>A0A953NAQ6</accession>
<dbReference type="InterPro" id="IPR000836">
    <property type="entry name" value="PRTase_dom"/>
</dbReference>
<keyword evidence="3" id="KW-1185">Reference proteome</keyword>
<dbReference type="SUPFAM" id="SSF53271">
    <property type="entry name" value="PRTase-like"/>
    <property type="match status" value="1"/>
</dbReference>
<comment type="similarity">
    <text evidence="1">Belongs to the ComF/GntX family.</text>
</comment>
<dbReference type="AlphaFoldDB" id="A0A953NAQ6"/>
<evidence type="ECO:0000313" key="2">
    <source>
        <dbReference type="EMBL" id="MBZ1349816.1"/>
    </source>
</evidence>
<dbReference type="Proteomes" id="UP000739565">
    <property type="component" value="Unassembled WGS sequence"/>
</dbReference>
<reference evidence="2" key="1">
    <citation type="submission" date="2021-07" db="EMBL/GenBank/DDBJ databases">
        <title>New genus and species of the family Alcaligenaceae.</title>
        <authorList>
            <person name="Hahn M.W."/>
        </authorList>
    </citation>
    <scope>NUCLEOTIDE SEQUENCE</scope>
    <source>
        <strain evidence="2">LF4-65</strain>
    </source>
</reference>
<protein>
    <submittedName>
        <fullName evidence="2">ComF family protein</fullName>
    </submittedName>
</protein>
<evidence type="ECO:0000256" key="1">
    <source>
        <dbReference type="ARBA" id="ARBA00008007"/>
    </source>
</evidence>
<dbReference type="Gene3D" id="3.40.50.2020">
    <property type="match status" value="1"/>
</dbReference>